<dbReference type="Gene3D" id="3.30.70.340">
    <property type="entry name" value="Metallocarboxypeptidase-like"/>
    <property type="match status" value="1"/>
</dbReference>
<dbReference type="OrthoDB" id="3626597at2759"/>
<keyword evidence="8" id="KW-0378">Hydrolase</keyword>
<dbReference type="Pfam" id="PF00246">
    <property type="entry name" value="Peptidase_M14"/>
    <property type="match status" value="1"/>
</dbReference>
<dbReference type="PROSITE" id="PS00132">
    <property type="entry name" value="CARBOXYPEPT_ZN_1"/>
    <property type="match status" value="1"/>
</dbReference>
<dbReference type="GO" id="GO:0004181">
    <property type="term" value="F:metallocarboxypeptidase activity"/>
    <property type="evidence" value="ECO:0007669"/>
    <property type="project" value="InterPro"/>
</dbReference>
<comment type="cofactor">
    <cofactor evidence="1">
        <name>Zn(2+)</name>
        <dbReference type="ChEBI" id="CHEBI:29105"/>
    </cofactor>
</comment>
<dbReference type="InterPro" id="IPR036990">
    <property type="entry name" value="M14A-like_propep"/>
</dbReference>
<proteinExistence type="inferred from homology"/>
<keyword evidence="6" id="KW-0479">Metal-binding</keyword>
<comment type="function">
    <text evidence="2">Extracellular metalloprotease that contributes to pathogenicity.</text>
</comment>
<evidence type="ECO:0000256" key="13">
    <source>
        <dbReference type="ARBA" id="ARBA00023157"/>
    </source>
</evidence>
<evidence type="ECO:0000256" key="2">
    <source>
        <dbReference type="ARBA" id="ARBA00003091"/>
    </source>
</evidence>
<keyword evidence="4" id="KW-0121">Carboxypeptidase</keyword>
<dbReference type="SMART" id="SM00631">
    <property type="entry name" value="Zn_pept"/>
    <property type="match status" value="1"/>
</dbReference>
<dbReference type="GO" id="GO:0006508">
    <property type="term" value="P:proteolysis"/>
    <property type="evidence" value="ECO:0007669"/>
    <property type="project" value="UniProtKB-KW"/>
</dbReference>
<evidence type="ECO:0000313" key="17">
    <source>
        <dbReference type="EMBL" id="KAG0290446.1"/>
    </source>
</evidence>
<dbReference type="GO" id="GO:0005615">
    <property type="term" value="C:extracellular space"/>
    <property type="evidence" value="ECO:0007669"/>
    <property type="project" value="TreeGrafter"/>
</dbReference>
<evidence type="ECO:0000256" key="12">
    <source>
        <dbReference type="ARBA" id="ARBA00023145"/>
    </source>
</evidence>
<dbReference type="FunFam" id="3.40.630.10:FF:000084">
    <property type="entry name" value="Carboxypeptidase B2"/>
    <property type="match status" value="1"/>
</dbReference>
<feature type="non-terminal residue" evidence="17">
    <location>
        <position position="347"/>
    </location>
</feature>
<dbReference type="InterPro" id="IPR000834">
    <property type="entry name" value="Peptidase_M14"/>
</dbReference>
<dbReference type="PROSITE" id="PS52035">
    <property type="entry name" value="PEPTIDASE_M14"/>
    <property type="match status" value="1"/>
</dbReference>
<dbReference type="PANTHER" id="PTHR11705">
    <property type="entry name" value="PROTEASE FAMILY M14 CARBOXYPEPTIDASE A,B"/>
    <property type="match status" value="1"/>
</dbReference>
<gene>
    <name evidence="17" type="primary">ECM14</name>
    <name evidence="17" type="ORF">BGZ97_006174</name>
</gene>
<evidence type="ECO:0000256" key="1">
    <source>
        <dbReference type="ARBA" id="ARBA00001947"/>
    </source>
</evidence>
<dbReference type="GO" id="GO:0008270">
    <property type="term" value="F:zinc ion binding"/>
    <property type="evidence" value="ECO:0007669"/>
    <property type="project" value="InterPro"/>
</dbReference>
<feature type="domain" description="Peptidase M14" evidence="16">
    <location>
        <begin position="153"/>
        <end position="347"/>
    </location>
</feature>
<evidence type="ECO:0000256" key="8">
    <source>
        <dbReference type="ARBA" id="ARBA00022801"/>
    </source>
</evidence>
<dbReference type="Gene3D" id="3.40.630.10">
    <property type="entry name" value="Zn peptidases"/>
    <property type="match status" value="1"/>
</dbReference>
<keyword evidence="12" id="KW-0865">Zymogen</keyword>
<sequence>MRLLTIPVALALSVLCTAYPQPLRQDNNVQGQQQIAFDSFRPHQPTHNNNDNSGYARFDDQQVLRVEVSSMEELKKLEATVEDKNLDLWSNLRIGTVDVRIPSSEIDAFKAAIPFPSTVMIPNLQDLVPDQAPALNVQAASSWNYTDNSFWENYHDLATLNTFTEAMVQQFPDLVTRTSMGFTYEGREVFGMTIHGYERRKQLEALEEEVEELVEEARSWWSWMFGSSSSKPKIAKKPSKPKKHPKAIVIHGGQHAREWIGPAVVSYIAKELIVGYGHNKKITRLVDQFEFTIVPVLNTDGYAYTWEHNRMWRKNRQPTSIPFCPGIDPNRNWGYKFATGGSSANPC</sequence>
<evidence type="ECO:0000256" key="11">
    <source>
        <dbReference type="ARBA" id="ARBA00023049"/>
    </source>
</evidence>
<evidence type="ECO:0000256" key="3">
    <source>
        <dbReference type="ARBA" id="ARBA00005988"/>
    </source>
</evidence>
<feature type="signal peptide" evidence="15">
    <location>
        <begin position="1"/>
        <end position="18"/>
    </location>
</feature>
<evidence type="ECO:0000313" key="18">
    <source>
        <dbReference type="Proteomes" id="UP000823405"/>
    </source>
</evidence>
<keyword evidence="7 15" id="KW-0732">Signal</keyword>
<dbReference type="PRINTS" id="PR00765">
    <property type="entry name" value="CRBOXYPTASEA"/>
</dbReference>
<keyword evidence="11" id="KW-0482">Metalloprotease</keyword>
<dbReference type="PANTHER" id="PTHR11705:SF143">
    <property type="entry name" value="SLL0236 PROTEIN"/>
    <property type="match status" value="1"/>
</dbReference>
<evidence type="ECO:0000256" key="9">
    <source>
        <dbReference type="ARBA" id="ARBA00022833"/>
    </source>
</evidence>
<evidence type="ECO:0000256" key="15">
    <source>
        <dbReference type="SAM" id="SignalP"/>
    </source>
</evidence>
<keyword evidence="13" id="KW-1015">Disulfide bond</keyword>
<keyword evidence="5" id="KW-0645">Protease</keyword>
<evidence type="ECO:0000256" key="4">
    <source>
        <dbReference type="ARBA" id="ARBA00022645"/>
    </source>
</evidence>
<keyword evidence="10" id="KW-0843">Virulence</keyword>
<dbReference type="Pfam" id="PF02244">
    <property type="entry name" value="Propep_M14"/>
    <property type="match status" value="1"/>
</dbReference>
<dbReference type="SUPFAM" id="SSF53187">
    <property type="entry name" value="Zn-dependent exopeptidases"/>
    <property type="match status" value="1"/>
</dbReference>
<organism evidence="17 18">
    <name type="scientific">Linnemannia gamsii</name>
    <dbReference type="NCBI Taxonomy" id="64522"/>
    <lineage>
        <taxon>Eukaryota</taxon>
        <taxon>Fungi</taxon>
        <taxon>Fungi incertae sedis</taxon>
        <taxon>Mucoromycota</taxon>
        <taxon>Mortierellomycotina</taxon>
        <taxon>Mortierellomycetes</taxon>
        <taxon>Mortierellales</taxon>
        <taxon>Mortierellaceae</taxon>
        <taxon>Linnemannia</taxon>
    </lineage>
</organism>
<comment type="caution">
    <text evidence="14">Lacks conserved residue(s) required for the propagation of feature annotation.</text>
</comment>
<reference evidence="17" key="1">
    <citation type="journal article" date="2020" name="Fungal Divers.">
        <title>Resolving the Mortierellaceae phylogeny through synthesis of multi-gene phylogenetics and phylogenomics.</title>
        <authorList>
            <person name="Vandepol N."/>
            <person name="Liber J."/>
            <person name="Desiro A."/>
            <person name="Na H."/>
            <person name="Kennedy M."/>
            <person name="Barry K."/>
            <person name="Grigoriev I.V."/>
            <person name="Miller A.N."/>
            <person name="O'Donnell K."/>
            <person name="Stajich J.E."/>
            <person name="Bonito G."/>
        </authorList>
    </citation>
    <scope>NUCLEOTIDE SEQUENCE</scope>
    <source>
        <strain evidence="17">NVP60</strain>
    </source>
</reference>
<feature type="chain" id="PRO_5040108450" evidence="15">
    <location>
        <begin position="19"/>
        <end position="347"/>
    </location>
</feature>
<dbReference type="InterPro" id="IPR057246">
    <property type="entry name" value="CARBOXYPEPT_ZN_1"/>
</dbReference>
<evidence type="ECO:0000256" key="10">
    <source>
        <dbReference type="ARBA" id="ARBA00023026"/>
    </source>
</evidence>
<dbReference type="AlphaFoldDB" id="A0A9P6UFV0"/>
<evidence type="ECO:0000259" key="16">
    <source>
        <dbReference type="PROSITE" id="PS52035"/>
    </source>
</evidence>
<comment type="similarity">
    <text evidence="3 14">Belongs to the peptidase M14 family.</text>
</comment>
<evidence type="ECO:0000256" key="6">
    <source>
        <dbReference type="ARBA" id="ARBA00022723"/>
    </source>
</evidence>
<dbReference type="EMBL" id="JAAAIN010002742">
    <property type="protein sequence ID" value="KAG0290446.1"/>
    <property type="molecule type" value="Genomic_DNA"/>
</dbReference>
<keyword evidence="9" id="KW-0862">Zinc</keyword>
<accession>A0A9P6UFV0</accession>
<protein>
    <submittedName>
        <fullName evidence="17">Metallocarboxypeptidase ecm14</fullName>
    </submittedName>
</protein>
<evidence type="ECO:0000256" key="14">
    <source>
        <dbReference type="PROSITE-ProRule" id="PRU01379"/>
    </source>
</evidence>
<dbReference type="Proteomes" id="UP000823405">
    <property type="component" value="Unassembled WGS sequence"/>
</dbReference>
<dbReference type="SUPFAM" id="SSF54897">
    <property type="entry name" value="Protease propeptides/inhibitors"/>
    <property type="match status" value="1"/>
</dbReference>
<evidence type="ECO:0000256" key="5">
    <source>
        <dbReference type="ARBA" id="ARBA00022670"/>
    </source>
</evidence>
<comment type="caution">
    <text evidence="17">The sequence shown here is derived from an EMBL/GenBank/DDBJ whole genome shotgun (WGS) entry which is preliminary data.</text>
</comment>
<dbReference type="InterPro" id="IPR003146">
    <property type="entry name" value="M14A_act_pep"/>
</dbReference>
<name>A0A9P6UFV0_9FUNG</name>
<evidence type="ECO:0000256" key="7">
    <source>
        <dbReference type="ARBA" id="ARBA00022729"/>
    </source>
</evidence>
<keyword evidence="18" id="KW-1185">Reference proteome</keyword>